<dbReference type="NCBIfam" id="NF008298">
    <property type="entry name" value="PRK11086.1"/>
    <property type="match status" value="1"/>
</dbReference>
<evidence type="ECO:0000256" key="10">
    <source>
        <dbReference type="ARBA" id="ARBA00022840"/>
    </source>
</evidence>
<dbReference type="PANTHER" id="PTHR43547">
    <property type="entry name" value="TWO-COMPONENT HISTIDINE KINASE"/>
    <property type="match status" value="1"/>
</dbReference>
<dbReference type="Pfam" id="PF02518">
    <property type="entry name" value="HATPase_c"/>
    <property type="match status" value="1"/>
</dbReference>
<keyword evidence="6" id="KW-0808">Transferase</keyword>
<evidence type="ECO:0000256" key="9">
    <source>
        <dbReference type="ARBA" id="ARBA00022777"/>
    </source>
</evidence>
<dbReference type="FunFam" id="3.30.450.20:FF:000018">
    <property type="entry name" value="Sensor histidine kinase DcuS"/>
    <property type="match status" value="1"/>
</dbReference>
<keyword evidence="7 16" id="KW-0812">Transmembrane</keyword>
<evidence type="ECO:0000313" key="19">
    <source>
        <dbReference type="Proteomes" id="UP000078225"/>
    </source>
</evidence>
<dbReference type="Pfam" id="PF17203">
    <property type="entry name" value="sCache_3_2"/>
    <property type="match status" value="1"/>
</dbReference>
<dbReference type="GO" id="GO:0000155">
    <property type="term" value="F:phosphorelay sensor kinase activity"/>
    <property type="evidence" value="ECO:0007669"/>
    <property type="project" value="InterPro"/>
</dbReference>
<keyword evidence="10" id="KW-0067">ATP-binding</keyword>
<dbReference type="EMBL" id="LYRP01000033">
    <property type="protein sequence ID" value="OAT75914.1"/>
    <property type="molecule type" value="Genomic_DNA"/>
</dbReference>
<evidence type="ECO:0000256" key="1">
    <source>
        <dbReference type="ARBA" id="ARBA00000085"/>
    </source>
</evidence>
<evidence type="ECO:0000256" key="4">
    <source>
        <dbReference type="ARBA" id="ARBA00022475"/>
    </source>
</evidence>
<evidence type="ECO:0000256" key="7">
    <source>
        <dbReference type="ARBA" id="ARBA00022692"/>
    </source>
</evidence>
<dbReference type="SUPFAM" id="SSF55785">
    <property type="entry name" value="PYP-like sensor domain (PAS domain)"/>
    <property type="match status" value="1"/>
</dbReference>
<proteinExistence type="predicted"/>
<evidence type="ECO:0000256" key="8">
    <source>
        <dbReference type="ARBA" id="ARBA00022741"/>
    </source>
</evidence>
<comment type="function">
    <text evidence="14">Member of the two-component regulatory system DcuR/DcuS. Involved in the C4-dicarboxylate-stimulated regulation of the genes encoding the anaerobic fumarate respiratory system (frdABCD; nuoAN; dcuB; sdhCDAB; etc.). Weakly regulates the aerobic C4-dicarboxylate transporter dctA. Activates DcuR by phosphorylation.</text>
</comment>
<keyword evidence="9 18" id="KW-0418">Kinase</keyword>
<evidence type="ECO:0000256" key="2">
    <source>
        <dbReference type="ARBA" id="ARBA00004651"/>
    </source>
</evidence>
<evidence type="ECO:0000259" key="17">
    <source>
        <dbReference type="PROSITE" id="PS50109"/>
    </source>
</evidence>
<dbReference type="GO" id="GO:0005524">
    <property type="term" value="F:ATP binding"/>
    <property type="evidence" value="ECO:0007669"/>
    <property type="project" value="UniProtKB-KW"/>
</dbReference>
<dbReference type="InterPro" id="IPR016120">
    <property type="entry name" value="Sig_transdc_His_kin_SpoOB"/>
</dbReference>
<dbReference type="PROSITE" id="PS50109">
    <property type="entry name" value="HIS_KIN"/>
    <property type="match status" value="1"/>
</dbReference>
<keyword evidence="12" id="KW-0902">Two-component regulatory system</keyword>
<dbReference type="InterPro" id="IPR013656">
    <property type="entry name" value="PAS_4"/>
</dbReference>
<keyword evidence="13 16" id="KW-0472">Membrane</keyword>
<dbReference type="SUPFAM" id="SSF55874">
    <property type="entry name" value="ATPase domain of HSP90 chaperone/DNA topoisomerase II/histidine kinase"/>
    <property type="match status" value="1"/>
</dbReference>
<accession>A0A1B7L0P5</accession>
<dbReference type="Pfam" id="PF14689">
    <property type="entry name" value="SPOB_a"/>
    <property type="match status" value="1"/>
</dbReference>
<dbReference type="STRING" id="1691903.A9B99_10630"/>
<dbReference type="InterPro" id="IPR005467">
    <property type="entry name" value="His_kinase_dom"/>
</dbReference>
<dbReference type="PANTHER" id="PTHR43547:SF10">
    <property type="entry name" value="SENSOR HISTIDINE KINASE DCUS"/>
    <property type="match status" value="1"/>
</dbReference>
<dbReference type="OrthoDB" id="9792686at2"/>
<evidence type="ECO:0000256" key="11">
    <source>
        <dbReference type="ARBA" id="ARBA00022989"/>
    </source>
</evidence>
<evidence type="ECO:0000256" key="15">
    <source>
        <dbReference type="ARBA" id="ARBA00067636"/>
    </source>
</evidence>
<dbReference type="Gene3D" id="1.10.287.130">
    <property type="match status" value="1"/>
</dbReference>
<evidence type="ECO:0000256" key="3">
    <source>
        <dbReference type="ARBA" id="ARBA00012438"/>
    </source>
</evidence>
<dbReference type="InterPro" id="IPR003594">
    <property type="entry name" value="HATPase_dom"/>
</dbReference>
<evidence type="ECO:0000256" key="13">
    <source>
        <dbReference type="ARBA" id="ARBA00023136"/>
    </source>
</evidence>
<comment type="subcellular location">
    <subcellularLocation>
        <location evidence="2">Cell membrane</location>
        <topology evidence="2">Multi-pass membrane protein</topology>
    </subcellularLocation>
</comment>
<dbReference type="Proteomes" id="UP000078225">
    <property type="component" value="Unassembled WGS sequence"/>
</dbReference>
<dbReference type="FunFam" id="1.10.287.130:FF:000011">
    <property type="entry name" value="Sensor histidine kinase DcuS"/>
    <property type="match status" value="1"/>
</dbReference>
<organism evidence="18 19">
    <name type="scientific">Mangrovibacter phragmitis</name>
    <dbReference type="NCBI Taxonomy" id="1691903"/>
    <lineage>
        <taxon>Bacteria</taxon>
        <taxon>Pseudomonadati</taxon>
        <taxon>Pseudomonadota</taxon>
        <taxon>Gammaproteobacteria</taxon>
        <taxon>Enterobacterales</taxon>
        <taxon>Enterobacteriaceae</taxon>
        <taxon>Mangrovibacter</taxon>
    </lineage>
</organism>
<reference evidence="19" key="1">
    <citation type="submission" date="2016-05" db="EMBL/GenBank/DDBJ databases">
        <authorList>
            <person name="Behera P."/>
            <person name="Vaishampayan P."/>
            <person name="Singh N."/>
            <person name="Raina V."/>
            <person name="Suar M."/>
            <person name="Pattnaik A."/>
            <person name="Rastogi G."/>
        </authorList>
    </citation>
    <scope>NUCLEOTIDE SEQUENCE [LARGE SCALE GENOMIC DNA]</scope>
    <source>
        <strain evidence="19">MP23</strain>
    </source>
</reference>
<dbReference type="PRINTS" id="PR00344">
    <property type="entry name" value="BCTRLSENSOR"/>
</dbReference>
<dbReference type="InterPro" id="IPR035965">
    <property type="entry name" value="PAS-like_dom_sf"/>
</dbReference>
<dbReference type="CDD" id="cd16915">
    <property type="entry name" value="HATPase_DpiB-CitA-like"/>
    <property type="match status" value="1"/>
</dbReference>
<dbReference type="InterPro" id="IPR004358">
    <property type="entry name" value="Sig_transdc_His_kin-like_C"/>
</dbReference>
<dbReference type="EC" id="2.7.13.3" evidence="3"/>
<keyword evidence="4" id="KW-1003">Cell membrane</keyword>
<comment type="catalytic activity">
    <reaction evidence="1">
        <text>ATP + protein L-histidine = ADP + protein N-phospho-L-histidine.</text>
        <dbReference type="EC" id="2.7.13.3"/>
    </reaction>
</comment>
<dbReference type="SUPFAM" id="SSF103190">
    <property type="entry name" value="Sensory domain-like"/>
    <property type="match status" value="1"/>
</dbReference>
<dbReference type="RefSeq" id="WP_064599056.1">
    <property type="nucleotide sequence ID" value="NZ_CP134782.1"/>
</dbReference>
<evidence type="ECO:0000256" key="6">
    <source>
        <dbReference type="ARBA" id="ARBA00022679"/>
    </source>
</evidence>
<evidence type="ECO:0000256" key="5">
    <source>
        <dbReference type="ARBA" id="ARBA00022553"/>
    </source>
</evidence>
<gene>
    <name evidence="18" type="ORF">A9B99_10630</name>
</gene>
<dbReference type="SMART" id="SM00387">
    <property type="entry name" value="HATPase_c"/>
    <property type="match status" value="1"/>
</dbReference>
<comment type="caution">
    <text evidence="18">The sequence shown here is derived from an EMBL/GenBank/DDBJ whole genome shotgun (WGS) entry which is preliminary data.</text>
</comment>
<dbReference type="SUPFAM" id="SSF55890">
    <property type="entry name" value="Sporulation response regulatory protein Spo0B"/>
    <property type="match status" value="1"/>
</dbReference>
<feature type="transmembrane region" description="Helical" evidence="16">
    <location>
        <begin position="181"/>
        <end position="202"/>
    </location>
</feature>
<evidence type="ECO:0000313" key="18">
    <source>
        <dbReference type="EMBL" id="OAT75914.1"/>
    </source>
</evidence>
<feature type="domain" description="Histidine kinase" evidence="17">
    <location>
        <begin position="435"/>
        <end position="538"/>
    </location>
</feature>
<keyword evidence="5" id="KW-0597">Phosphoprotein</keyword>
<dbReference type="InterPro" id="IPR029151">
    <property type="entry name" value="Sensor-like_sf"/>
</dbReference>
<dbReference type="InterPro" id="IPR036890">
    <property type="entry name" value="HATPase_C_sf"/>
</dbReference>
<dbReference type="Pfam" id="PF08448">
    <property type="entry name" value="PAS_4"/>
    <property type="match status" value="1"/>
</dbReference>
<name>A0A1B7L0P5_9ENTR</name>
<keyword evidence="8" id="KW-0547">Nucleotide-binding</keyword>
<dbReference type="AlphaFoldDB" id="A0A1B7L0P5"/>
<protein>
    <recommendedName>
        <fullName evidence="15">Sensor histidine kinase DcuS</fullName>
        <ecNumber evidence="3">2.7.13.3</ecNumber>
    </recommendedName>
</protein>
<evidence type="ECO:0000256" key="16">
    <source>
        <dbReference type="SAM" id="Phobius"/>
    </source>
</evidence>
<feature type="transmembrane region" description="Helical" evidence="16">
    <location>
        <begin position="21"/>
        <end position="42"/>
    </location>
</feature>
<dbReference type="InterPro" id="IPR039506">
    <property type="entry name" value="SPOB_a"/>
</dbReference>
<dbReference type="FunFam" id="3.30.450.20:FF:000045">
    <property type="entry name" value="Sensor histidine kinase DcuS"/>
    <property type="match status" value="1"/>
</dbReference>
<dbReference type="Gene3D" id="3.30.565.10">
    <property type="entry name" value="Histidine kinase-like ATPase, C-terminal domain"/>
    <property type="match status" value="1"/>
</dbReference>
<sequence>MSDSQQPRTARKRPMKLSTSVILMVSAVIIPLLLVVHLLYFFQISDATRDGLEDKAMAVARTLADSPQVQQALLLPPQTRQIQPLAEAIRKRNDLLFVVITNMDGIRYSHPNKDAIGHHYIGNDINTALVGNENVSVNHGVLGEAVRVYTPVYDSQHQQIGVVAIGISLDKVKAQINHSRWSIVWTALFGALISAIGIWCLVRMLKRILFGLEPYEISTLFEQRQAMLQSIKEGVIAVDDQAHVNLINQTARQLLRDTSSVDVPLPGHISDSQPLIATLREVLQTGKPLRDQEITLNGRVLLSNTVPVHSNNTIIGAICTFRDKTEVSQLMQRLSGMVNYVDALRERSHEFMNKLHVILGLLHMKSYERLEDYILSTANNYQAEIGSLQLKIKSPVIVGFLLGKINRAHDAGLRLTLAEDCLMPDNDNEDQVAVLITVLGNLIENAFDALQGQPEGEVSVLLHYQEGWLSCEVSDDGPGIAPENVQAIFEKGFSSKGSERGVGLFLAKQQAENLGGSISVESEPGVYTQFYVQLPWDGKRMST</sequence>
<dbReference type="InterPro" id="IPR033463">
    <property type="entry name" value="sCache_3"/>
</dbReference>
<keyword evidence="11 16" id="KW-1133">Transmembrane helix</keyword>
<keyword evidence="19" id="KW-1185">Reference proteome</keyword>
<evidence type="ECO:0000256" key="14">
    <source>
        <dbReference type="ARBA" id="ARBA00054880"/>
    </source>
</evidence>
<dbReference type="GO" id="GO:0005886">
    <property type="term" value="C:plasma membrane"/>
    <property type="evidence" value="ECO:0007669"/>
    <property type="project" value="UniProtKB-SubCell"/>
</dbReference>
<evidence type="ECO:0000256" key="12">
    <source>
        <dbReference type="ARBA" id="ARBA00023012"/>
    </source>
</evidence>
<dbReference type="Gene3D" id="3.30.450.20">
    <property type="entry name" value="PAS domain"/>
    <property type="match status" value="2"/>
</dbReference>